<dbReference type="RefSeq" id="WP_004532133.1">
    <property type="nucleotide sequence ID" value="NZ_AP028073.1"/>
</dbReference>
<dbReference type="EMBL" id="PHRB01000073">
    <property type="protein sequence ID" value="PJO61588.1"/>
    <property type="molecule type" value="Genomic_DNA"/>
</dbReference>
<protein>
    <submittedName>
        <fullName evidence="1">DUF2971 domain-containing protein</fullName>
    </submittedName>
</protein>
<evidence type="ECO:0000313" key="2">
    <source>
        <dbReference type="Proteomes" id="UP000231878"/>
    </source>
</evidence>
<proteinExistence type="predicted"/>
<name>A0AAX0TZS6_BURPE</name>
<evidence type="ECO:0000313" key="1">
    <source>
        <dbReference type="EMBL" id="PJO61588.1"/>
    </source>
</evidence>
<comment type="caution">
    <text evidence="1">The sequence shown here is derived from an EMBL/GenBank/DDBJ whole genome shotgun (WGS) entry which is preliminary data.</text>
</comment>
<reference evidence="1 2" key="1">
    <citation type="submission" date="2017-11" db="EMBL/GenBank/DDBJ databases">
        <title>Molecular characterization of Burkholderia pseudomallei and closely related isolates from Vietnam.</title>
        <authorList>
            <person name="Ustinov D.V."/>
            <person name="Antonov A.S."/>
            <person name="Avdusheva E.F."/>
            <person name="Shpak I.M."/>
            <person name="Zakharova I.B."/>
            <person name="Thi L.A."/>
            <person name="Teteryatnikova N."/>
            <person name="Lopasteyskaya Y.A."/>
            <person name="Kuzyutina J.A."/>
            <person name="Ngo T.N."/>
            <person name="Victorov D.V."/>
        </authorList>
    </citation>
    <scope>NUCLEOTIDE SEQUENCE [LARGE SCALE GENOMIC DNA]</scope>
    <source>
        <strain evidence="1 2">V1512</strain>
    </source>
</reference>
<accession>A0AAX0TZS6</accession>
<organism evidence="1 2">
    <name type="scientific">Burkholderia pseudomallei</name>
    <name type="common">Pseudomonas pseudomallei</name>
    <dbReference type="NCBI Taxonomy" id="28450"/>
    <lineage>
        <taxon>Bacteria</taxon>
        <taxon>Pseudomonadati</taxon>
        <taxon>Pseudomonadota</taxon>
        <taxon>Betaproteobacteria</taxon>
        <taxon>Burkholderiales</taxon>
        <taxon>Burkholderiaceae</taxon>
        <taxon>Burkholderia</taxon>
        <taxon>pseudomallei group</taxon>
    </lineage>
</organism>
<dbReference type="Proteomes" id="UP000231878">
    <property type="component" value="Unassembled WGS sequence"/>
</dbReference>
<dbReference type="AlphaFoldDB" id="A0AAX0TZS6"/>
<gene>
    <name evidence="1" type="ORF">CWD88_35665</name>
</gene>
<sequence length="290" mass="32554">MTILKVGPSLKDNDVLWRYLPLDKFIDLVESKTLFFAPLAWFSKTDPFEGYAPQVAINAMASVSKKFRDQQLEAINQVESNIPQGVSPQELQKIKMQLQQLRKNAESHLPTMREIFKNISACTMVNCWYKSDHESEGMWGLYSKGGVAIRTSVGALRRALNQGEEAPVIHIGSIKYLDFSDPNLKPSDCVTEDGQMIGMIKRIAYAHEKEVRMYIARERAGDSLDLLAPESTRVSVNVQGMLESVVISPFAGEAIERSVRAVCRWSGVSESIVSRSNLLDNCEFLLDAYE</sequence>